<dbReference type="EMBL" id="GEFM01001033">
    <property type="protein sequence ID" value="JAP74763.1"/>
    <property type="molecule type" value="mRNA"/>
</dbReference>
<evidence type="ECO:0000313" key="1">
    <source>
        <dbReference type="EMBL" id="JAP74763.1"/>
    </source>
</evidence>
<protein>
    <submittedName>
        <fullName evidence="1">Uncharacterized protein</fullName>
    </submittedName>
</protein>
<name>A0A131Y5K0_IXORI</name>
<sequence length="121" mass="13912">MYSALTINISEQMVIRWQFFWKRLVHSCILVVHHGLCRTRCMGKLLSTLHAGKRRDRCKNQNTGKPSHEGSVRFLDAWQESTVVPMLQGRSFHMSSHVPEQLFLTFVQMTVPSCGCSFGML</sequence>
<dbReference type="AlphaFoldDB" id="A0A131Y5K0"/>
<organism evidence="1">
    <name type="scientific">Ixodes ricinus</name>
    <name type="common">Common tick</name>
    <name type="synonym">Acarus ricinus</name>
    <dbReference type="NCBI Taxonomy" id="34613"/>
    <lineage>
        <taxon>Eukaryota</taxon>
        <taxon>Metazoa</taxon>
        <taxon>Ecdysozoa</taxon>
        <taxon>Arthropoda</taxon>
        <taxon>Chelicerata</taxon>
        <taxon>Arachnida</taxon>
        <taxon>Acari</taxon>
        <taxon>Parasitiformes</taxon>
        <taxon>Ixodida</taxon>
        <taxon>Ixodoidea</taxon>
        <taxon>Ixodidae</taxon>
        <taxon>Ixodinae</taxon>
        <taxon>Ixodes</taxon>
    </lineage>
</organism>
<proteinExistence type="evidence at transcript level"/>
<reference evidence="1" key="1">
    <citation type="submission" date="2016-02" db="EMBL/GenBank/DDBJ databases">
        <title>RNAseq analyses of the midgut from blood- or serum-fed Ixodes ricinus ticks.</title>
        <authorList>
            <person name="Perner J."/>
            <person name="Provaznik J."/>
            <person name="Schrenkova J."/>
            <person name="Urbanova V."/>
            <person name="Ribeiro J.M."/>
            <person name="Kopacek P."/>
        </authorList>
    </citation>
    <scope>NUCLEOTIDE SEQUENCE</scope>
    <source>
        <tissue evidence="1">Gut</tissue>
    </source>
</reference>
<accession>A0A131Y5K0</accession>